<dbReference type="InterPro" id="IPR036749">
    <property type="entry name" value="Expansin_CBD_sf"/>
</dbReference>
<dbReference type="EMBL" id="JBIAQY010000004">
    <property type="protein sequence ID" value="MFF3568981.1"/>
    <property type="molecule type" value="Genomic_DNA"/>
</dbReference>
<sequence length="296" mass="31178">MHRVSQQDHARSVRPWLWASLIAVTVIAAAVWAVRPDPTGCRTAASDAGLRPATVSMPRTPVSQWIPITERVDPPVLAQARYYTFRPDVACSFPDLPSDGYYVGVPTDEYDGSAACGGYVDLYGPLGSVRAQIVDHCPGCGAHQYDLSAAAFARIADPGSGVAQIGIGRVHNPPPSPDLVYRIEEGSSADWLGIQFTDTGNPLSRVEIRPMAGGGGHILTRRPDNFWTISGAGDGPFTALVTDADGHQVVVPGIVVDPGRSQHTGRSLYALPAQVPAATVSRPMSSAVTSAVAVCS</sequence>
<gene>
    <name evidence="3" type="ORF">ACFYXQ_14510</name>
</gene>
<dbReference type="PANTHER" id="PTHR31836:SF21">
    <property type="entry name" value="EXPANSIN-LIKE PROTEIN 7"/>
    <property type="match status" value="1"/>
</dbReference>
<dbReference type="InterPro" id="IPR036908">
    <property type="entry name" value="RlpA-like_sf"/>
</dbReference>
<keyword evidence="2" id="KW-1133">Transmembrane helix</keyword>
<keyword evidence="4" id="KW-1185">Reference proteome</keyword>
<evidence type="ECO:0000256" key="1">
    <source>
        <dbReference type="ARBA" id="ARBA00022729"/>
    </source>
</evidence>
<protein>
    <submittedName>
        <fullName evidence="3">Expansin EXLX1 family cellulose-binding protein</fullName>
    </submittedName>
</protein>
<dbReference type="InterPro" id="IPR051477">
    <property type="entry name" value="Expansin_CellWall"/>
</dbReference>
<dbReference type="PANTHER" id="PTHR31836">
    <property type="match status" value="1"/>
</dbReference>
<name>A0ABW6RY81_9NOCA</name>
<proteinExistence type="predicted"/>
<dbReference type="Proteomes" id="UP001601992">
    <property type="component" value="Unassembled WGS sequence"/>
</dbReference>
<evidence type="ECO:0000256" key="2">
    <source>
        <dbReference type="SAM" id="Phobius"/>
    </source>
</evidence>
<reference evidence="3 4" key="1">
    <citation type="submission" date="2024-10" db="EMBL/GenBank/DDBJ databases">
        <title>The Natural Products Discovery Center: Release of the First 8490 Sequenced Strains for Exploring Actinobacteria Biosynthetic Diversity.</title>
        <authorList>
            <person name="Kalkreuter E."/>
            <person name="Kautsar S.A."/>
            <person name="Yang D."/>
            <person name="Bader C.D."/>
            <person name="Teijaro C.N."/>
            <person name="Fluegel L."/>
            <person name="Davis C.M."/>
            <person name="Simpson J.R."/>
            <person name="Lauterbach L."/>
            <person name="Steele A.D."/>
            <person name="Gui C."/>
            <person name="Meng S."/>
            <person name="Li G."/>
            <person name="Viehrig K."/>
            <person name="Ye F."/>
            <person name="Su P."/>
            <person name="Kiefer A.F."/>
            <person name="Nichols A."/>
            <person name="Cepeda A.J."/>
            <person name="Yan W."/>
            <person name="Fan B."/>
            <person name="Jiang Y."/>
            <person name="Adhikari A."/>
            <person name="Zheng C.-J."/>
            <person name="Schuster L."/>
            <person name="Cowan T.M."/>
            <person name="Smanski M.J."/>
            <person name="Chevrette M.G."/>
            <person name="De Carvalho L.P.S."/>
            <person name="Shen B."/>
        </authorList>
    </citation>
    <scope>NUCLEOTIDE SEQUENCE [LARGE SCALE GENOMIC DNA]</scope>
    <source>
        <strain evidence="3 4">NPDC002593</strain>
    </source>
</reference>
<keyword evidence="2" id="KW-0812">Transmembrane</keyword>
<accession>A0ABW6RY81</accession>
<evidence type="ECO:0000313" key="3">
    <source>
        <dbReference type="EMBL" id="MFF3568981.1"/>
    </source>
</evidence>
<dbReference type="CDD" id="cd22272">
    <property type="entry name" value="DPBB_EXLX1-like"/>
    <property type="match status" value="1"/>
</dbReference>
<dbReference type="SUPFAM" id="SSF49590">
    <property type="entry name" value="PHL pollen allergen"/>
    <property type="match status" value="1"/>
</dbReference>
<evidence type="ECO:0000313" key="4">
    <source>
        <dbReference type="Proteomes" id="UP001601992"/>
    </source>
</evidence>
<keyword evidence="1" id="KW-0732">Signal</keyword>
<dbReference type="NCBIfam" id="NF041144">
    <property type="entry name" value="expansin_EXLX1"/>
    <property type="match status" value="1"/>
</dbReference>
<dbReference type="Gene3D" id="2.40.40.10">
    <property type="entry name" value="RlpA-like domain"/>
    <property type="match status" value="1"/>
</dbReference>
<dbReference type="SUPFAM" id="SSF50685">
    <property type="entry name" value="Barwin-like endoglucanases"/>
    <property type="match status" value="1"/>
</dbReference>
<dbReference type="Gene3D" id="2.60.40.760">
    <property type="entry name" value="Expansin, cellulose-binding-like domain"/>
    <property type="match status" value="1"/>
</dbReference>
<dbReference type="RefSeq" id="WP_157186308.1">
    <property type="nucleotide sequence ID" value="NZ_JBIAQY010000004.1"/>
</dbReference>
<dbReference type="InterPro" id="IPR049818">
    <property type="entry name" value="Expansin_EXLX1-like"/>
</dbReference>
<comment type="caution">
    <text evidence="3">The sequence shown here is derived from an EMBL/GenBank/DDBJ whole genome shotgun (WGS) entry which is preliminary data.</text>
</comment>
<feature type="transmembrane region" description="Helical" evidence="2">
    <location>
        <begin position="16"/>
        <end position="34"/>
    </location>
</feature>
<organism evidence="3 4">
    <name type="scientific">Nocardia jiangxiensis</name>
    <dbReference type="NCBI Taxonomy" id="282685"/>
    <lineage>
        <taxon>Bacteria</taxon>
        <taxon>Bacillati</taxon>
        <taxon>Actinomycetota</taxon>
        <taxon>Actinomycetes</taxon>
        <taxon>Mycobacteriales</taxon>
        <taxon>Nocardiaceae</taxon>
        <taxon>Nocardia</taxon>
    </lineage>
</organism>
<keyword evidence="2" id="KW-0472">Membrane</keyword>